<dbReference type="GO" id="GO:0006886">
    <property type="term" value="P:intracellular protein transport"/>
    <property type="evidence" value="ECO:0007669"/>
    <property type="project" value="InterPro"/>
</dbReference>
<dbReference type="Gene3D" id="1.20.1640.10">
    <property type="entry name" value="Multidrug efflux transporter AcrB transmembrane domain"/>
    <property type="match status" value="1"/>
</dbReference>
<evidence type="ECO:0000256" key="2">
    <source>
        <dbReference type="ARBA" id="ARBA00015792"/>
    </source>
</evidence>
<keyword evidence="7 11" id="KW-1133">Transmembrane helix</keyword>
<gene>
    <name evidence="13" type="ORF">UFOPK1939_00407</name>
</gene>
<dbReference type="InterPro" id="IPR048634">
    <property type="entry name" value="SecD_SecF_C"/>
</dbReference>
<dbReference type="GO" id="GO:0015450">
    <property type="term" value="F:protein-transporting ATPase activity"/>
    <property type="evidence" value="ECO:0007669"/>
    <property type="project" value="InterPro"/>
</dbReference>
<dbReference type="PANTHER" id="PTHR30081">
    <property type="entry name" value="PROTEIN-EXPORT MEMBRANE PROTEIN SEC"/>
    <property type="match status" value="1"/>
</dbReference>
<evidence type="ECO:0000256" key="7">
    <source>
        <dbReference type="ARBA" id="ARBA00022989"/>
    </source>
</evidence>
<dbReference type="InterPro" id="IPR055344">
    <property type="entry name" value="SecD_SecF_C_bact"/>
</dbReference>
<organism evidence="13">
    <name type="scientific">freshwater metagenome</name>
    <dbReference type="NCBI Taxonomy" id="449393"/>
    <lineage>
        <taxon>unclassified sequences</taxon>
        <taxon>metagenomes</taxon>
        <taxon>ecological metagenomes</taxon>
    </lineage>
</organism>
<evidence type="ECO:0000256" key="4">
    <source>
        <dbReference type="ARBA" id="ARBA00022475"/>
    </source>
</evidence>
<feature type="transmembrane region" description="Helical" evidence="11">
    <location>
        <begin position="275"/>
        <end position="299"/>
    </location>
</feature>
<evidence type="ECO:0000256" key="3">
    <source>
        <dbReference type="ARBA" id="ARBA00022448"/>
    </source>
</evidence>
<comment type="subcellular location">
    <subcellularLocation>
        <location evidence="1">Cell membrane</location>
        <topology evidence="1">Multi-pass membrane protein</topology>
    </subcellularLocation>
</comment>
<dbReference type="SUPFAM" id="SSF82866">
    <property type="entry name" value="Multidrug efflux transporter AcrB transmembrane domain"/>
    <property type="match status" value="1"/>
</dbReference>
<dbReference type="NCBIfam" id="TIGR00966">
    <property type="entry name" value="transloc_SecF"/>
    <property type="match status" value="1"/>
</dbReference>
<keyword evidence="4" id="KW-1003">Cell membrane</keyword>
<dbReference type="NCBIfam" id="TIGR00916">
    <property type="entry name" value="2A0604s01"/>
    <property type="match status" value="1"/>
</dbReference>
<evidence type="ECO:0000256" key="1">
    <source>
        <dbReference type="ARBA" id="ARBA00004651"/>
    </source>
</evidence>
<keyword evidence="3" id="KW-0813">Transport</keyword>
<dbReference type="EMBL" id="CAEZVF010000041">
    <property type="protein sequence ID" value="CAB4618777.1"/>
    <property type="molecule type" value="Genomic_DNA"/>
</dbReference>
<dbReference type="Pfam" id="PF07549">
    <property type="entry name" value="Sec_GG"/>
    <property type="match status" value="1"/>
</dbReference>
<keyword evidence="9 11" id="KW-0472">Membrane</keyword>
<keyword evidence="5 11" id="KW-0812">Transmembrane</keyword>
<dbReference type="GO" id="GO:0005886">
    <property type="term" value="C:plasma membrane"/>
    <property type="evidence" value="ECO:0007669"/>
    <property type="project" value="UniProtKB-SubCell"/>
</dbReference>
<dbReference type="Pfam" id="PF02355">
    <property type="entry name" value="SecD_SecF_C"/>
    <property type="match status" value="1"/>
</dbReference>
<evidence type="ECO:0000256" key="11">
    <source>
        <dbReference type="SAM" id="Phobius"/>
    </source>
</evidence>
<feature type="transmembrane region" description="Helical" evidence="11">
    <location>
        <begin position="140"/>
        <end position="159"/>
    </location>
</feature>
<keyword evidence="8" id="KW-0811">Translocation</keyword>
<proteinExistence type="inferred from homology"/>
<dbReference type="PRINTS" id="PR01755">
    <property type="entry name" value="SECFTRNLCASE"/>
</dbReference>
<feature type="domain" description="Protein export membrane protein SecD/SecF C-terminal" evidence="12">
    <location>
        <begin position="113"/>
        <end position="303"/>
    </location>
</feature>
<feature type="transmembrane region" description="Helical" evidence="11">
    <location>
        <begin position="27"/>
        <end position="44"/>
    </location>
</feature>
<feature type="compositionally biased region" description="Polar residues" evidence="10">
    <location>
        <begin position="345"/>
        <end position="356"/>
    </location>
</feature>
<feature type="transmembrane region" description="Helical" evidence="11">
    <location>
        <begin position="250"/>
        <end position="269"/>
    </location>
</feature>
<dbReference type="InterPro" id="IPR022645">
    <property type="entry name" value="SecD/SecF_bac"/>
</dbReference>
<evidence type="ECO:0000256" key="10">
    <source>
        <dbReference type="SAM" id="MobiDB-lite"/>
    </source>
</evidence>
<protein>
    <recommendedName>
        <fullName evidence="2">Protein translocase subunit SecF</fullName>
    </recommendedName>
</protein>
<evidence type="ECO:0000256" key="6">
    <source>
        <dbReference type="ARBA" id="ARBA00022927"/>
    </source>
</evidence>
<dbReference type="InterPro" id="IPR022646">
    <property type="entry name" value="SecD/SecF_CS"/>
</dbReference>
<evidence type="ECO:0000256" key="5">
    <source>
        <dbReference type="ARBA" id="ARBA00022692"/>
    </source>
</evidence>
<dbReference type="InterPro" id="IPR005665">
    <property type="entry name" value="SecF_bac"/>
</dbReference>
<dbReference type="InterPro" id="IPR022813">
    <property type="entry name" value="SecD/SecF_arch_bac"/>
</dbReference>
<dbReference type="AlphaFoldDB" id="A0A6J6I2G6"/>
<evidence type="ECO:0000259" key="12">
    <source>
        <dbReference type="Pfam" id="PF02355"/>
    </source>
</evidence>
<feature type="compositionally biased region" description="Basic residues" evidence="10">
    <location>
        <begin position="357"/>
        <end position="367"/>
    </location>
</feature>
<name>A0A6J6I2G6_9ZZZZ</name>
<feature type="transmembrane region" description="Helical" evidence="11">
    <location>
        <begin position="191"/>
        <end position="212"/>
    </location>
</feature>
<evidence type="ECO:0000256" key="8">
    <source>
        <dbReference type="ARBA" id="ARBA00023010"/>
    </source>
</evidence>
<feature type="compositionally biased region" description="Low complexity" evidence="10">
    <location>
        <begin position="320"/>
        <end position="334"/>
    </location>
</feature>
<dbReference type="PANTHER" id="PTHR30081:SF8">
    <property type="entry name" value="PROTEIN TRANSLOCASE SUBUNIT SECF"/>
    <property type="match status" value="1"/>
</dbReference>
<sequence>MSRIGDLGNNLYRGQVQFDFIARRRRWYAISGLLVIICGLSLAVKGLNFGVEFTGGTVFTVQATDGTVDQVRTTVNGAGAKEAVVQRVNNDRFRIQTEALTEAERNKVASALAKSLDVKEDTVGVQFVGPSWGSEITKKAVTGLLIFLVLVVIFLTIYFEFKMAMAALVALVHDVLLTIGVYSILGIEVTPATVIGILTILGYSLYDTVVVFDKVRENTAGIVGSGRMTYSQAANLAVNQTLVRSINTSLVALLPVLAILIGAVGLLGAGTLQELGVALFVGIAAGTYSSIFIATPILADLKEREPEMKSLVRRVEQRQSGGSKSSKKASAAASTDESVEVTASAGVSSTSPAKRQQPSKKNKGKRR</sequence>
<feature type="region of interest" description="Disordered" evidence="10">
    <location>
        <begin position="311"/>
        <end position="367"/>
    </location>
</feature>
<keyword evidence="6" id="KW-0653">Protein transport</keyword>
<accession>A0A6J6I2G6</accession>
<evidence type="ECO:0000313" key="13">
    <source>
        <dbReference type="EMBL" id="CAB4618777.1"/>
    </source>
</evidence>
<dbReference type="HAMAP" id="MF_01464_B">
    <property type="entry name" value="SecF_B"/>
    <property type="match status" value="1"/>
</dbReference>
<evidence type="ECO:0000256" key="9">
    <source>
        <dbReference type="ARBA" id="ARBA00023136"/>
    </source>
</evidence>
<reference evidence="13" key="1">
    <citation type="submission" date="2020-05" db="EMBL/GenBank/DDBJ databases">
        <authorList>
            <person name="Chiriac C."/>
            <person name="Salcher M."/>
            <person name="Ghai R."/>
            <person name="Kavagutti S V."/>
        </authorList>
    </citation>
    <scope>NUCLEOTIDE SEQUENCE</scope>
</reference>
<feature type="transmembrane region" description="Helical" evidence="11">
    <location>
        <begin position="166"/>
        <end position="185"/>
    </location>
</feature>